<dbReference type="AlphaFoldDB" id="A0AAP0JZR0"/>
<dbReference type="EMBL" id="JBBNAF010000005">
    <property type="protein sequence ID" value="KAK9143218.1"/>
    <property type="molecule type" value="Genomic_DNA"/>
</dbReference>
<keyword evidence="2" id="KW-1185">Reference proteome</keyword>
<protein>
    <submittedName>
        <fullName evidence="1">Uncharacterized protein</fullName>
    </submittedName>
</protein>
<proteinExistence type="predicted"/>
<name>A0AAP0JZR0_9MAGN</name>
<organism evidence="1 2">
    <name type="scientific">Stephania yunnanensis</name>
    <dbReference type="NCBI Taxonomy" id="152371"/>
    <lineage>
        <taxon>Eukaryota</taxon>
        <taxon>Viridiplantae</taxon>
        <taxon>Streptophyta</taxon>
        <taxon>Embryophyta</taxon>
        <taxon>Tracheophyta</taxon>
        <taxon>Spermatophyta</taxon>
        <taxon>Magnoliopsida</taxon>
        <taxon>Ranunculales</taxon>
        <taxon>Menispermaceae</taxon>
        <taxon>Menispermoideae</taxon>
        <taxon>Cissampelideae</taxon>
        <taxon>Stephania</taxon>
    </lineage>
</organism>
<evidence type="ECO:0000313" key="1">
    <source>
        <dbReference type="EMBL" id="KAK9143218.1"/>
    </source>
</evidence>
<sequence>MAMGGMELREAVEAVVRGGCGTRWEAVLRGGRVGGVEWRGGRRQLVRDGGDDGRAVATPTAATVWRWEASVTTTSGRQQQMASTGGDEYV</sequence>
<gene>
    <name evidence="1" type="ORF">Syun_012618</name>
</gene>
<reference evidence="1 2" key="1">
    <citation type="submission" date="2024-01" db="EMBL/GenBank/DDBJ databases">
        <title>Genome assemblies of Stephania.</title>
        <authorList>
            <person name="Yang L."/>
        </authorList>
    </citation>
    <scope>NUCLEOTIDE SEQUENCE [LARGE SCALE GENOMIC DNA]</scope>
    <source>
        <strain evidence="1">YNDBR</strain>
        <tissue evidence="1">Leaf</tissue>
    </source>
</reference>
<evidence type="ECO:0000313" key="2">
    <source>
        <dbReference type="Proteomes" id="UP001420932"/>
    </source>
</evidence>
<dbReference type="Proteomes" id="UP001420932">
    <property type="component" value="Unassembled WGS sequence"/>
</dbReference>
<comment type="caution">
    <text evidence="1">The sequence shown here is derived from an EMBL/GenBank/DDBJ whole genome shotgun (WGS) entry which is preliminary data.</text>
</comment>
<accession>A0AAP0JZR0</accession>